<dbReference type="PANTHER" id="PTHR17204">
    <property type="entry name" value="PRE-MRNA PROCESSING PROTEIN PRP39-RELATED"/>
    <property type="match status" value="1"/>
</dbReference>
<dbReference type="PANTHER" id="PTHR17204:SF5">
    <property type="entry name" value="PRE-MRNA-PROCESSING FACTOR 39"/>
    <property type="match status" value="1"/>
</dbReference>
<reference evidence="8 9" key="1">
    <citation type="submission" date="2024-02" db="EMBL/GenBank/DDBJ databases">
        <authorList>
            <person name="Vignale AGUSTIN F."/>
            <person name="Sosa J E."/>
            <person name="Modenutti C."/>
        </authorList>
    </citation>
    <scope>NUCLEOTIDE SEQUENCE [LARGE SCALE GENOMIC DNA]</scope>
</reference>
<evidence type="ECO:0000256" key="3">
    <source>
        <dbReference type="ARBA" id="ARBA00022737"/>
    </source>
</evidence>
<dbReference type="EMBL" id="CAUOFW020001970">
    <property type="protein sequence ID" value="CAK9149968.1"/>
    <property type="molecule type" value="Genomic_DNA"/>
</dbReference>
<dbReference type="InterPro" id="IPR011990">
    <property type="entry name" value="TPR-like_helical_dom_sf"/>
</dbReference>
<evidence type="ECO:0000256" key="1">
    <source>
        <dbReference type="ARBA" id="ARBA00004123"/>
    </source>
</evidence>
<dbReference type="InterPro" id="IPR059164">
    <property type="entry name" value="HAT_PRP39_C"/>
</dbReference>
<comment type="similarity">
    <text evidence="6">Belongs to the PRP39 family.</text>
</comment>
<evidence type="ECO:0000256" key="5">
    <source>
        <dbReference type="ARBA" id="ARBA00023242"/>
    </source>
</evidence>
<dbReference type="Gene3D" id="1.25.40.10">
    <property type="entry name" value="Tetratricopeptide repeat domain"/>
    <property type="match status" value="2"/>
</dbReference>
<protein>
    <recommendedName>
        <fullName evidence="10">Pre-mRNA-processing factor 39</fullName>
    </recommendedName>
</protein>
<evidence type="ECO:0000313" key="9">
    <source>
        <dbReference type="Proteomes" id="UP001642360"/>
    </source>
</evidence>
<keyword evidence="2" id="KW-0507">mRNA processing</keyword>
<sequence length="843" mass="93259">MGDSEAVIAQTSVVMDYTSAAYSSVDYGDVSTKAALDADASSAGGSGDLGASAAPTATRDMAAFTGTMDIADTGAYGSQVGDGNAYNADPNSAKDDVPTTTTYGANENFMGIANAPVDSSQVATYDLTANGNDVNESINIGSAGINENGINPDNVHGSASLHQLVDGATLSAEEERLWSIVRANSLDFNAWTALIEETEKIPEDNILKIRKVYDAFLAEFPLCYGYWKKYADHEARLGSIDKVVEVYERAVQGVTYSVDMWLHYCVFAISTYGDPDTIRRLFERGLAYVGTDYLSFPLWDKYIEYECMQQEWSRVAMIYTQILENPSQQLDRYFDGFKELVASRPLSELRTAEETAAAANSEAGEPQVEKEVPLNAAEQSPKPVSASLKEAEELEKYIAIREEMYKKAKEFDSKIVGFETAIRRPYFHVRPLNVTELENWHNYLDFIEGGDDFNKVVKLYERCLIACANYPEYWIRYVLCMEASGSMDLADNALARASQVFVKRQPEIHLFAARFRDQHGDISGARAAYQLVHTEISPGLLEATIKHANMEHRLGNLEDACSLYEQAIAIETGKEHSQTLPFLFAQYSRFLYLVSGNVEKAREILDQALENVQFSKPLLEALIHLESIQPLPKRLDHVDSLIEKFIVPNHENPNAASIIEREQLSNIFLEFLDLFGDTQSIKKADDRHAKLFLHHKSTSESKKRHAEDFLVSERTKLAKSVAPSSVPSVMGAYPSTHNQWPAGYGLQPQAWPQVTQAPGQQWNPGYTQQAAYSAYGSYGSSYVQPQPPSSAPQTAAAYGAYPSTYSAQAFPQPSYTQSAAAASLTTAQQPTSVPPQAYYGSYY</sequence>
<dbReference type="GO" id="GO:0005634">
    <property type="term" value="C:nucleus"/>
    <property type="evidence" value="ECO:0007669"/>
    <property type="project" value="UniProtKB-SubCell"/>
</dbReference>
<name>A0ABC8S4K3_9AQUA</name>
<keyword evidence="5" id="KW-0539">Nucleus</keyword>
<feature type="compositionally biased region" description="Low complexity" evidence="7">
    <location>
        <begin position="355"/>
        <end position="365"/>
    </location>
</feature>
<comment type="subcellular location">
    <subcellularLocation>
        <location evidence="1">Nucleus</location>
    </subcellularLocation>
</comment>
<organism evidence="8 9">
    <name type="scientific">Ilex paraguariensis</name>
    <name type="common">yerba mate</name>
    <dbReference type="NCBI Taxonomy" id="185542"/>
    <lineage>
        <taxon>Eukaryota</taxon>
        <taxon>Viridiplantae</taxon>
        <taxon>Streptophyta</taxon>
        <taxon>Embryophyta</taxon>
        <taxon>Tracheophyta</taxon>
        <taxon>Spermatophyta</taxon>
        <taxon>Magnoliopsida</taxon>
        <taxon>eudicotyledons</taxon>
        <taxon>Gunneridae</taxon>
        <taxon>Pentapetalae</taxon>
        <taxon>asterids</taxon>
        <taxon>campanulids</taxon>
        <taxon>Aquifoliales</taxon>
        <taxon>Aquifoliaceae</taxon>
        <taxon>Ilex</taxon>
    </lineage>
</organism>
<evidence type="ECO:0008006" key="10">
    <source>
        <dbReference type="Google" id="ProtNLM"/>
    </source>
</evidence>
<dbReference type="FunFam" id="1.25.40.10:FF:000064">
    <property type="entry name" value="Putative pre-mrna-processing factor 39"/>
    <property type="match status" value="1"/>
</dbReference>
<comment type="caution">
    <text evidence="8">The sequence shown here is derived from an EMBL/GenBank/DDBJ whole genome shotgun (WGS) entry which is preliminary data.</text>
</comment>
<dbReference type="InterPro" id="IPR003107">
    <property type="entry name" value="HAT"/>
</dbReference>
<evidence type="ECO:0000256" key="6">
    <source>
        <dbReference type="ARBA" id="ARBA00038019"/>
    </source>
</evidence>
<keyword evidence="3" id="KW-0677">Repeat</keyword>
<dbReference type="SMART" id="SM00386">
    <property type="entry name" value="HAT"/>
    <property type="match status" value="6"/>
</dbReference>
<keyword evidence="9" id="KW-1185">Reference proteome</keyword>
<evidence type="ECO:0000256" key="4">
    <source>
        <dbReference type="ARBA" id="ARBA00023187"/>
    </source>
</evidence>
<gene>
    <name evidence="8" type="ORF">ILEXP_LOCUS18082</name>
</gene>
<evidence type="ECO:0000256" key="7">
    <source>
        <dbReference type="SAM" id="MobiDB-lite"/>
    </source>
</evidence>
<dbReference type="Proteomes" id="UP001642360">
    <property type="component" value="Unassembled WGS sequence"/>
</dbReference>
<dbReference type="GO" id="GO:0008380">
    <property type="term" value="P:RNA splicing"/>
    <property type="evidence" value="ECO:0007669"/>
    <property type="project" value="UniProtKB-KW"/>
</dbReference>
<dbReference type="Pfam" id="PF23241">
    <property type="entry name" value="HAT_PRP39_C"/>
    <property type="match status" value="1"/>
</dbReference>
<keyword evidence="4" id="KW-0508">mRNA splicing</keyword>
<dbReference type="FunFam" id="1.25.40.10:FF:000159">
    <property type="entry name" value="Tetratricopeptide repeat (TPR)-like superfamily protein"/>
    <property type="match status" value="1"/>
</dbReference>
<evidence type="ECO:0000313" key="8">
    <source>
        <dbReference type="EMBL" id="CAK9149968.1"/>
    </source>
</evidence>
<feature type="region of interest" description="Disordered" evidence="7">
    <location>
        <begin position="355"/>
        <end position="382"/>
    </location>
</feature>
<dbReference type="SUPFAM" id="SSF48452">
    <property type="entry name" value="TPR-like"/>
    <property type="match status" value="2"/>
</dbReference>
<accession>A0ABC8S4K3</accession>
<proteinExistence type="inferred from homology"/>
<dbReference type="GO" id="GO:0006397">
    <property type="term" value="P:mRNA processing"/>
    <property type="evidence" value="ECO:0007669"/>
    <property type="project" value="UniProtKB-KW"/>
</dbReference>
<dbReference type="AlphaFoldDB" id="A0ABC8S4K3"/>
<evidence type="ECO:0000256" key="2">
    <source>
        <dbReference type="ARBA" id="ARBA00022664"/>
    </source>
</evidence>
<dbReference type="Pfam" id="PF23240">
    <property type="entry name" value="HAT_PRP39_N"/>
    <property type="match status" value="1"/>
</dbReference>